<comment type="subcellular location">
    <subcellularLocation>
        <location evidence="1">Cytoplasm</location>
    </subcellularLocation>
</comment>
<evidence type="ECO:0000256" key="2">
    <source>
        <dbReference type="ARBA" id="ARBA00022490"/>
    </source>
</evidence>
<feature type="region of interest" description="Disordered" evidence="6">
    <location>
        <begin position="206"/>
        <end position="227"/>
    </location>
</feature>
<sequence>MSSSLQARKEEILAKKAKLAELKRQRELRQREFSSHRSSVGEGSDIPSPTPSRANNRAELDSLISSLVDRPGREDSPRSRPNSLISLSQQSYQEGADSPIRPSTGTLSPAPLTTTATQTLAFAPLTTVYDLPASPKQQVITYSKAVQTSDDWPAERPKTRDHQSASEDEDPPTPSRTRKRLSRRERERDEELRQNIRKEIEDELAALKSSEQDTKPEGKSKENFPARTLTNDELNAVTASDDFFDFVERSTKVIERALDEEYDVLIDYAMRGLGGLDDDDDDGGGNTRTKKGRRIREVHQFQDERWTKGRMISDLDYSLKYPELLLTSYTKSAASAQSARGLALIWNSHMPSRPEHVFAATSDILTARFSPYHPSLVLGGTYSGQVCLWDIRQRSHDGAPVQRTPLAGEKGGHAHPIYSVAVVGTQNASSIVSVSTDGTTCAWTFDMLSKPQEYLELMSPPGRSRTDDIAPTCISFPRSDPTYFLAGTEEGSIVPVHRYDRAGAKAGVDLSVLYGGHAAPVTGLDFHPSKGKVDLGDLVISSSLDWSVKVWRVKPPSTAVADSVVQAERSILDIMREDVVYDVKWSPTRPGIFGLVDGAGRLEIFDVNVDVEVPVARAEPSHTKGDVFGIKSLNKLAWDNNDGKRVAVGGLDGIATVFEVGSDLGGPEVNAKGDDWMGMKRLVARLDKSRESDGR</sequence>
<dbReference type="SUPFAM" id="SSF50978">
    <property type="entry name" value="WD40 repeat-like"/>
    <property type="match status" value="1"/>
</dbReference>
<protein>
    <recommendedName>
        <fullName evidence="9">Cytoplasmic dynein intermediate chain</fullName>
    </recommendedName>
</protein>
<dbReference type="GeneID" id="95976523"/>
<dbReference type="PANTHER" id="PTHR12442">
    <property type="entry name" value="DYNEIN INTERMEDIATE CHAIN"/>
    <property type="match status" value="1"/>
</dbReference>
<evidence type="ECO:0008006" key="9">
    <source>
        <dbReference type="Google" id="ProtNLM"/>
    </source>
</evidence>
<evidence type="ECO:0000256" key="1">
    <source>
        <dbReference type="ARBA" id="ARBA00004496"/>
    </source>
</evidence>
<keyword evidence="8" id="KW-1185">Reference proteome</keyword>
<dbReference type="InterPro" id="IPR036322">
    <property type="entry name" value="WD40_repeat_dom_sf"/>
</dbReference>
<feature type="repeat" description="WD" evidence="5">
    <location>
        <begin position="514"/>
        <end position="561"/>
    </location>
</feature>
<evidence type="ECO:0000256" key="4">
    <source>
        <dbReference type="ARBA" id="ARBA00022737"/>
    </source>
</evidence>
<dbReference type="InterPro" id="IPR050687">
    <property type="entry name" value="Dynein_IC"/>
</dbReference>
<dbReference type="Pfam" id="PF00400">
    <property type="entry name" value="WD40"/>
    <property type="match status" value="1"/>
</dbReference>
<feature type="compositionally biased region" description="Basic and acidic residues" evidence="6">
    <location>
        <begin position="184"/>
        <end position="194"/>
    </location>
</feature>
<dbReference type="RefSeq" id="XP_069198704.1">
    <property type="nucleotide sequence ID" value="XM_069342201.1"/>
</dbReference>
<evidence type="ECO:0000313" key="8">
    <source>
        <dbReference type="Proteomes" id="UP001562354"/>
    </source>
</evidence>
<dbReference type="PANTHER" id="PTHR12442:SF22">
    <property type="entry name" value="CYTOPLASMIC DYNEIN 1 INTERMEDIATE CHAIN-RELATED"/>
    <property type="match status" value="1"/>
</dbReference>
<keyword evidence="3 5" id="KW-0853">WD repeat</keyword>
<dbReference type="InterPro" id="IPR001680">
    <property type="entry name" value="WD40_rpt"/>
</dbReference>
<dbReference type="EMBL" id="JBFMKM010000012">
    <property type="protein sequence ID" value="KAL1302428.1"/>
    <property type="molecule type" value="Genomic_DNA"/>
</dbReference>
<feature type="compositionally biased region" description="Basic and acidic residues" evidence="6">
    <location>
        <begin position="23"/>
        <end position="35"/>
    </location>
</feature>
<keyword evidence="4" id="KW-0677">Repeat</keyword>
<keyword evidence="2" id="KW-0963">Cytoplasm</keyword>
<reference evidence="7 8" key="1">
    <citation type="submission" date="2024-07" db="EMBL/GenBank/DDBJ databases">
        <title>Draft sequence of the Neodothiora populina.</title>
        <authorList>
            <person name="Drown D.D."/>
            <person name="Schuette U.S."/>
            <person name="Buechlein A.B."/>
            <person name="Rusch D.R."/>
            <person name="Winton L.W."/>
            <person name="Adams G.A."/>
        </authorList>
    </citation>
    <scope>NUCLEOTIDE SEQUENCE [LARGE SCALE GENOMIC DNA]</scope>
    <source>
        <strain evidence="7 8">CPC 39397</strain>
    </source>
</reference>
<evidence type="ECO:0000256" key="6">
    <source>
        <dbReference type="SAM" id="MobiDB-lite"/>
    </source>
</evidence>
<proteinExistence type="predicted"/>
<dbReference type="Proteomes" id="UP001562354">
    <property type="component" value="Unassembled WGS sequence"/>
</dbReference>
<dbReference type="PROSITE" id="PS50082">
    <property type="entry name" value="WD_REPEATS_2"/>
    <property type="match status" value="1"/>
</dbReference>
<evidence type="ECO:0000313" key="7">
    <source>
        <dbReference type="EMBL" id="KAL1302428.1"/>
    </source>
</evidence>
<gene>
    <name evidence="7" type="ORF">AAFC00_002821</name>
</gene>
<evidence type="ECO:0000256" key="3">
    <source>
        <dbReference type="ARBA" id="ARBA00022574"/>
    </source>
</evidence>
<name>A0ABR3P8C6_9PEZI</name>
<accession>A0ABR3P8C6</accession>
<feature type="region of interest" description="Disordered" evidence="6">
    <location>
        <begin position="23"/>
        <end position="112"/>
    </location>
</feature>
<feature type="compositionally biased region" description="Polar residues" evidence="6">
    <location>
        <begin position="79"/>
        <end position="93"/>
    </location>
</feature>
<feature type="region of interest" description="Disordered" evidence="6">
    <location>
        <begin position="145"/>
        <end position="194"/>
    </location>
</feature>
<feature type="compositionally biased region" description="Low complexity" evidence="6">
    <location>
        <begin position="102"/>
        <end position="112"/>
    </location>
</feature>
<feature type="compositionally biased region" description="Basic and acidic residues" evidence="6">
    <location>
        <begin position="210"/>
        <end position="224"/>
    </location>
</feature>
<dbReference type="SMART" id="SM00320">
    <property type="entry name" value="WD40"/>
    <property type="match status" value="5"/>
</dbReference>
<evidence type="ECO:0000256" key="5">
    <source>
        <dbReference type="PROSITE-ProRule" id="PRU00221"/>
    </source>
</evidence>
<dbReference type="Gene3D" id="2.130.10.10">
    <property type="entry name" value="YVTN repeat-like/Quinoprotein amine dehydrogenase"/>
    <property type="match status" value="2"/>
</dbReference>
<dbReference type="InterPro" id="IPR015943">
    <property type="entry name" value="WD40/YVTN_repeat-like_dom_sf"/>
</dbReference>
<feature type="compositionally biased region" description="Basic and acidic residues" evidence="6">
    <location>
        <begin position="153"/>
        <end position="165"/>
    </location>
</feature>
<dbReference type="PROSITE" id="PS50294">
    <property type="entry name" value="WD_REPEATS_REGION"/>
    <property type="match status" value="1"/>
</dbReference>
<organism evidence="7 8">
    <name type="scientific">Neodothiora populina</name>
    <dbReference type="NCBI Taxonomy" id="2781224"/>
    <lineage>
        <taxon>Eukaryota</taxon>
        <taxon>Fungi</taxon>
        <taxon>Dikarya</taxon>
        <taxon>Ascomycota</taxon>
        <taxon>Pezizomycotina</taxon>
        <taxon>Dothideomycetes</taxon>
        <taxon>Dothideomycetidae</taxon>
        <taxon>Dothideales</taxon>
        <taxon>Dothioraceae</taxon>
        <taxon>Neodothiora</taxon>
    </lineage>
</organism>
<comment type="caution">
    <text evidence="7">The sequence shown here is derived from an EMBL/GenBank/DDBJ whole genome shotgun (WGS) entry which is preliminary data.</text>
</comment>